<dbReference type="Proteomes" id="UP000005359">
    <property type="component" value="Unassembled WGS sequence"/>
</dbReference>
<organism evidence="1 2">
    <name type="scientific">Dorea formicigenerans ATCC 27755</name>
    <dbReference type="NCBI Taxonomy" id="411461"/>
    <lineage>
        <taxon>Bacteria</taxon>
        <taxon>Bacillati</taxon>
        <taxon>Bacillota</taxon>
        <taxon>Clostridia</taxon>
        <taxon>Lachnospirales</taxon>
        <taxon>Lachnospiraceae</taxon>
        <taxon>Dorea</taxon>
    </lineage>
</organism>
<dbReference type="AlphaFoldDB" id="B0G4M7"/>
<name>B0G4M7_9FIRM</name>
<reference evidence="1 2" key="2">
    <citation type="submission" date="2007-10" db="EMBL/GenBank/DDBJ databases">
        <authorList>
            <person name="Fulton L."/>
            <person name="Clifton S."/>
            <person name="Fulton B."/>
            <person name="Xu J."/>
            <person name="Minx P."/>
            <person name="Pepin K.H."/>
            <person name="Johnson M."/>
            <person name="Thiruvilangam P."/>
            <person name="Bhonagiri V."/>
            <person name="Nash W.E."/>
            <person name="Wang C."/>
            <person name="Mardis E.R."/>
            <person name="Wilson R.K."/>
        </authorList>
    </citation>
    <scope>NUCLEOTIDE SEQUENCE [LARGE SCALE GENOMIC DNA]</scope>
    <source>
        <strain evidence="1 2">ATCC 27755</strain>
    </source>
</reference>
<comment type="caution">
    <text evidence="1">The sequence shown here is derived from an EMBL/GenBank/DDBJ whole genome shotgun (WGS) entry which is preliminary data.</text>
</comment>
<dbReference type="EMBL" id="AAXA02000011">
    <property type="protein sequence ID" value="EDR47679.1"/>
    <property type="molecule type" value="Genomic_DNA"/>
</dbReference>
<protein>
    <submittedName>
        <fullName evidence="1">Uncharacterized protein</fullName>
    </submittedName>
</protein>
<accession>B0G4M7</accession>
<proteinExistence type="predicted"/>
<reference evidence="1 2" key="1">
    <citation type="submission" date="2007-10" db="EMBL/GenBank/DDBJ databases">
        <title>Draft genome sequence of Dorea formicigenerans(ATCC 27755).</title>
        <authorList>
            <person name="Sudarsanam P."/>
            <person name="Ley R."/>
            <person name="Guruge J."/>
            <person name="Turnbaugh P.J."/>
            <person name="Mahowald M."/>
            <person name="Liep D."/>
            <person name="Gordon J."/>
        </authorList>
    </citation>
    <scope>NUCLEOTIDE SEQUENCE [LARGE SCALE GENOMIC DNA]</scope>
    <source>
        <strain evidence="1 2">ATCC 27755</strain>
    </source>
</reference>
<evidence type="ECO:0000313" key="2">
    <source>
        <dbReference type="Proteomes" id="UP000005359"/>
    </source>
</evidence>
<feature type="non-terminal residue" evidence="1">
    <location>
        <position position="1"/>
    </location>
</feature>
<gene>
    <name evidence="1" type="ORF">DORFOR_01215</name>
</gene>
<evidence type="ECO:0000313" key="1">
    <source>
        <dbReference type="EMBL" id="EDR47679.1"/>
    </source>
</evidence>
<dbReference type="PaxDb" id="411461-DORFOR_01215"/>
<sequence length="47" mass="5403">VSKFSKNPFCLFIVVIQALKIPRKYIENRNGTNLQDLGNIMLEKIVP</sequence>